<evidence type="ECO:0000256" key="1">
    <source>
        <dbReference type="SAM" id="MobiDB-lite"/>
    </source>
</evidence>
<comment type="caution">
    <text evidence="2">The sequence shown here is derived from an EMBL/GenBank/DDBJ whole genome shotgun (WGS) entry which is preliminary data.</text>
</comment>
<evidence type="ECO:0000313" key="2">
    <source>
        <dbReference type="EMBL" id="KAK3581819.1"/>
    </source>
</evidence>
<reference evidence="2" key="1">
    <citation type="journal article" date="2021" name="Genome Biol. Evol.">
        <title>A High-Quality Reference Genome for a Parasitic Bivalve with Doubly Uniparental Inheritance (Bivalvia: Unionida).</title>
        <authorList>
            <person name="Smith C.H."/>
        </authorList>
    </citation>
    <scope>NUCLEOTIDE SEQUENCE</scope>
    <source>
        <strain evidence="2">CHS0354</strain>
    </source>
</reference>
<name>A0AAE0VL11_9BIVA</name>
<evidence type="ECO:0000313" key="3">
    <source>
        <dbReference type="Proteomes" id="UP001195483"/>
    </source>
</evidence>
<reference evidence="2" key="2">
    <citation type="journal article" date="2021" name="Genome Biol. Evol.">
        <title>Developing a high-quality reference genome for a parasitic bivalve with doubly uniparental inheritance (Bivalvia: Unionida).</title>
        <authorList>
            <person name="Smith C.H."/>
        </authorList>
    </citation>
    <scope>NUCLEOTIDE SEQUENCE</scope>
    <source>
        <strain evidence="2">CHS0354</strain>
        <tissue evidence="2">Mantle</tissue>
    </source>
</reference>
<organism evidence="2 3">
    <name type="scientific">Potamilus streckersoni</name>
    <dbReference type="NCBI Taxonomy" id="2493646"/>
    <lineage>
        <taxon>Eukaryota</taxon>
        <taxon>Metazoa</taxon>
        <taxon>Spiralia</taxon>
        <taxon>Lophotrochozoa</taxon>
        <taxon>Mollusca</taxon>
        <taxon>Bivalvia</taxon>
        <taxon>Autobranchia</taxon>
        <taxon>Heteroconchia</taxon>
        <taxon>Palaeoheterodonta</taxon>
        <taxon>Unionida</taxon>
        <taxon>Unionoidea</taxon>
        <taxon>Unionidae</taxon>
        <taxon>Ambleminae</taxon>
        <taxon>Lampsilini</taxon>
        <taxon>Potamilus</taxon>
    </lineage>
</organism>
<reference evidence="2" key="3">
    <citation type="submission" date="2023-05" db="EMBL/GenBank/DDBJ databases">
        <authorList>
            <person name="Smith C.H."/>
        </authorList>
    </citation>
    <scope>NUCLEOTIDE SEQUENCE</scope>
    <source>
        <strain evidence="2">CHS0354</strain>
        <tissue evidence="2">Mantle</tissue>
    </source>
</reference>
<feature type="region of interest" description="Disordered" evidence="1">
    <location>
        <begin position="1"/>
        <end position="72"/>
    </location>
</feature>
<gene>
    <name evidence="2" type="ORF">CHS0354_028828</name>
</gene>
<dbReference type="Proteomes" id="UP001195483">
    <property type="component" value="Unassembled WGS sequence"/>
</dbReference>
<keyword evidence="3" id="KW-1185">Reference proteome</keyword>
<proteinExistence type="predicted"/>
<feature type="compositionally biased region" description="Basic residues" evidence="1">
    <location>
        <begin position="1"/>
        <end position="10"/>
    </location>
</feature>
<dbReference type="AlphaFoldDB" id="A0AAE0VL11"/>
<feature type="compositionally biased region" description="Polar residues" evidence="1">
    <location>
        <begin position="54"/>
        <end position="65"/>
    </location>
</feature>
<protein>
    <submittedName>
        <fullName evidence="2">Uncharacterized protein</fullName>
    </submittedName>
</protein>
<dbReference type="EMBL" id="JAEAOA010001728">
    <property type="protein sequence ID" value="KAK3581819.1"/>
    <property type="molecule type" value="Genomic_DNA"/>
</dbReference>
<feature type="non-terminal residue" evidence="2">
    <location>
        <position position="72"/>
    </location>
</feature>
<sequence length="72" mass="8333">PSSKNTKRRPTTTTRKQQSGINNNNKKEGRHTNGRTNITQEESTKDINTEENENNTWKQSGYKQDTSLKRIL</sequence>
<accession>A0AAE0VL11</accession>